<protein>
    <submittedName>
        <fullName evidence="1">Uncharacterized protein</fullName>
    </submittedName>
</protein>
<dbReference type="Proteomes" id="UP000747542">
    <property type="component" value="Unassembled WGS sequence"/>
</dbReference>
<reference evidence="1" key="1">
    <citation type="journal article" date="2021" name="Sci. Adv.">
        <title>The American lobster genome reveals insights on longevity, neural, and immune adaptations.</title>
        <authorList>
            <person name="Polinski J.M."/>
            <person name="Zimin A.V."/>
            <person name="Clark K.F."/>
            <person name="Kohn A.B."/>
            <person name="Sadowski N."/>
            <person name="Timp W."/>
            <person name="Ptitsyn A."/>
            <person name="Khanna P."/>
            <person name="Romanova D.Y."/>
            <person name="Williams P."/>
            <person name="Greenwood S.J."/>
            <person name="Moroz L.L."/>
            <person name="Walt D.R."/>
            <person name="Bodnar A.G."/>
        </authorList>
    </citation>
    <scope>NUCLEOTIDE SEQUENCE</scope>
    <source>
        <strain evidence="1">GMGI-L3</strain>
    </source>
</reference>
<organism evidence="1 2">
    <name type="scientific">Homarus americanus</name>
    <name type="common">American lobster</name>
    <dbReference type="NCBI Taxonomy" id="6706"/>
    <lineage>
        <taxon>Eukaryota</taxon>
        <taxon>Metazoa</taxon>
        <taxon>Ecdysozoa</taxon>
        <taxon>Arthropoda</taxon>
        <taxon>Crustacea</taxon>
        <taxon>Multicrustacea</taxon>
        <taxon>Malacostraca</taxon>
        <taxon>Eumalacostraca</taxon>
        <taxon>Eucarida</taxon>
        <taxon>Decapoda</taxon>
        <taxon>Pleocyemata</taxon>
        <taxon>Astacidea</taxon>
        <taxon>Nephropoidea</taxon>
        <taxon>Nephropidae</taxon>
        <taxon>Homarus</taxon>
    </lineage>
</organism>
<evidence type="ECO:0000313" key="2">
    <source>
        <dbReference type="Proteomes" id="UP000747542"/>
    </source>
</evidence>
<proteinExistence type="predicted"/>
<sequence>MSMATTPPPATRTCRTLHQESRNVKATMRPTMLEQEPGGMMVWSIEAGRLPWYSWPHLRPHQDPEGDLLWPCNSRHPTHPTTSQLSNGYDATEEIVLQAHSSIPG</sequence>
<evidence type="ECO:0000313" key="1">
    <source>
        <dbReference type="EMBL" id="KAG7161518.1"/>
    </source>
</evidence>
<dbReference type="EMBL" id="JAHLQT010029005">
    <property type="protein sequence ID" value="KAG7161518.1"/>
    <property type="molecule type" value="Genomic_DNA"/>
</dbReference>
<dbReference type="AlphaFoldDB" id="A0A8J5JV22"/>
<comment type="caution">
    <text evidence="1">The sequence shown here is derived from an EMBL/GenBank/DDBJ whole genome shotgun (WGS) entry which is preliminary data.</text>
</comment>
<gene>
    <name evidence="1" type="ORF">Hamer_G027000</name>
</gene>
<accession>A0A8J5JV22</accession>
<name>A0A8J5JV22_HOMAM</name>
<keyword evidence="2" id="KW-1185">Reference proteome</keyword>